<keyword evidence="9" id="KW-1185">Reference proteome</keyword>
<keyword evidence="8" id="KW-0547">Nucleotide-binding</keyword>
<keyword evidence="3 5" id="KW-1133">Transmembrane helix</keyword>
<sequence>MISQKWRIALGATLGTIWMVSLAVPPYVLSRAIDDGLVARDPVALARWTTAGFAVALAIAVSGIARHRTMTKVSMDAADRVIRATVHRSVYLGNSLARTLSAGEVTTIGTADMQVIAQSLTITGPGVGAVVAYLMVAVVLLSISPLLALVVLAGVPLIIGTVVPLLRRIQQRGRGYRDHQGALTERLADVLNGLRVLNGLGGKGRYAARFHHESQVLIAKGERVGAVASWVDALATGSPMLFLAIVTWLAARMTATEAISVGDLVAIYGYTAMLIVPVGFLIEGGNSIARARVAADRVVRLLRLSNEHDHDEMTDTAPEAPAALRDPSSGVAVLPGLFTALACATPADGVGIADRLGRFALSNATWGSARIDAVALNSVRSRILVADNDAHLFTGSVREIVAGRYDTDDERVCAAIHTAAADDIIDALPQGLDAVVGPKGHNLSGGQRQRLRLARALYAAPEVLLAVEPTSAVDAHTEARMVARLATARHGTTTVLATTSPIVLYRADLVYYVVGGRVAATGTHRQLLETEPGYRRLVTRGADAQVLR</sequence>
<dbReference type="PROSITE" id="PS50929">
    <property type="entry name" value="ABC_TM1F"/>
    <property type="match status" value="1"/>
</dbReference>
<dbReference type="InterPro" id="IPR011527">
    <property type="entry name" value="ABC1_TM_dom"/>
</dbReference>
<keyword evidence="8" id="KW-0067">ATP-binding</keyword>
<keyword evidence="2 5" id="KW-0812">Transmembrane</keyword>
<feature type="transmembrane region" description="Helical" evidence="5">
    <location>
        <begin position="46"/>
        <end position="65"/>
    </location>
</feature>
<protein>
    <submittedName>
        <fullName evidence="8">ABC transporter ATP-binding protein/permease</fullName>
    </submittedName>
</protein>
<dbReference type="PANTHER" id="PTHR43394">
    <property type="entry name" value="ATP-DEPENDENT PERMEASE MDL1, MITOCHONDRIAL"/>
    <property type="match status" value="1"/>
</dbReference>
<organism evidence="8 9">
    <name type="scientific">Nocardia iowensis</name>
    <dbReference type="NCBI Taxonomy" id="204891"/>
    <lineage>
        <taxon>Bacteria</taxon>
        <taxon>Bacillati</taxon>
        <taxon>Actinomycetota</taxon>
        <taxon>Actinomycetes</taxon>
        <taxon>Mycobacteriales</taxon>
        <taxon>Nocardiaceae</taxon>
        <taxon>Nocardia</taxon>
    </lineage>
</organism>
<evidence type="ECO:0000256" key="2">
    <source>
        <dbReference type="ARBA" id="ARBA00022692"/>
    </source>
</evidence>
<evidence type="ECO:0000256" key="5">
    <source>
        <dbReference type="SAM" id="Phobius"/>
    </source>
</evidence>
<comment type="subcellular location">
    <subcellularLocation>
        <location evidence="1">Membrane</location>
        <topology evidence="1">Multi-pass membrane protein</topology>
    </subcellularLocation>
</comment>
<dbReference type="EMBL" id="CP078145">
    <property type="protein sequence ID" value="QXN88751.1"/>
    <property type="molecule type" value="Genomic_DNA"/>
</dbReference>
<dbReference type="PROSITE" id="PS00211">
    <property type="entry name" value="ABC_TRANSPORTER_1"/>
    <property type="match status" value="1"/>
</dbReference>
<dbReference type="PROSITE" id="PS50893">
    <property type="entry name" value="ABC_TRANSPORTER_2"/>
    <property type="match status" value="1"/>
</dbReference>
<dbReference type="GO" id="GO:0005524">
    <property type="term" value="F:ATP binding"/>
    <property type="evidence" value="ECO:0007669"/>
    <property type="project" value="UniProtKB-KW"/>
</dbReference>
<evidence type="ECO:0000256" key="1">
    <source>
        <dbReference type="ARBA" id="ARBA00004141"/>
    </source>
</evidence>
<evidence type="ECO:0000259" key="6">
    <source>
        <dbReference type="PROSITE" id="PS50893"/>
    </source>
</evidence>
<accession>A0ABX8RHD3</accession>
<dbReference type="Pfam" id="PF00664">
    <property type="entry name" value="ABC_membrane"/>
    <property type="match status" value="1"/>
</dbReference>
<evidence type="ECO:0000256" key="4">
    <source>
        <dbReference type="ARBA" id="ARBA00023136"/>
    </source>
</evidence>
<reference evidence="8 9" key="1">
    <citation type="submission" date="2021-07" db="EMBL/GenBank/DDBJ databases">
        <title>Whole Genome Sequence of Nocardia Iowensis.</title>
        <authorList>
            <person name="Lamm A."/>
            <person name="Collins-Fairclough A.M."/>
            <person name="Bunk B."/>
            <person name="Sproer C."/>
        </authorList>
    </citation>
    <scope>NUCLEOTIDE SEQUENCE [LARGE SCALE GENOMIC DNA]</scope>
    <source>
        <strain evidence="8 9">NRRL 5646</strain>
    </source>
</reference>
<feature type="transmembrane region" description="Helical" evidence="5">
    <location>
        <begin position="230"/>
        <end position="251"/>
    </location>
</feature>
<evidence type="ECO:0000313" key="9">
    <source>
        <dbReference type="Proteomes" id="UP000694257"/>
    </source>
</evidence>
<dbReference type="RefSeq" id="WP_218469634.1">
    <property type="nucleotide sequence ID" value="NZ_BAABJN010000011.1"/>
</dbReference>
<evidence type="ECO:0000313" key="8">
    <source>
        <dbReference type="EMBL" id="QXN88751.1"/>
    </source>
</evidence>
<dbReference type="CDD" id="cd07346">
    <property type="entry name" value="ABC_6TM_exporters"/>
    <property type="match status" value="1"/>
</dbReference>
<proteinExistence type="predicted"/>
<feature type="transmembrane region" description="Helical" evidence="5">
    <location>
        <begin position="146"/>
        <end position="166"/>
    </location>
</feature>
<dbReference type="PANTHER" id="PTHR43394:SF1">
    <property type="entry name" value="ATP-BINDING CASSETTE SUB-FAMILY B MEMBER 10, MITOCHONDRIAL"/>
    <property type="match status" value="1"/>
</dbReference>
<name>A0ABX8RHD3_NOCIO</name>
<dbReference type="InterPro" id="IPR017871">
    <property type="entry name" value="ABC_transporter-like_CS"/>
</dbReference>
<feature type="transmembrane region" description="Helical" evidence="5">
    <location>
        <begin position="120"/>
        <end position="140"/>
    </location>
</feature>
<feature type="domain" description="ABC transporter" evidence="6">
    <location>
        <begin position="302"/>
        <end position="540"/>
    </location>
</feature>
<dbReference type="InterPro" id="IPR039421">
    <property type="entry name" value="Type_1_exporter"/>
</dbReference>
<feature type="transmembrane region" description="Helical" evidence="5">
    <location>
        <begin position="263"/>
        <end position="282"/>
    </location>
</feature>
<keyword evidence="4 5" id="KW-0472">Membrane</keyword>
<evidence type="ECO:0000256" key="3">
    <source>
        <dbReference type="ARBA" id="ARBA00022989"/>
    </source>
</evidence>
<dbReference type="Proteomes" id="UP000694257">
    <property type="component" value="Chromosome"/>
</dbReference>
<evidence type="ECO:0000259" key="7">
    <source>
        <dbReference type="PROSITE" id="PS50929"/>
    </source>
</evidence>
<gene>
    <name evidence="8" type="ORF">KV110_24535</name>
</gene>
<dbReference type="Pfam" id="PF00005">
    <property type="entry name" value="ABC_tran"/>
    <property type="match status" value="1"/>
</dbReference>
<feature type="domain" description="ABC transmembrane type-1" evidence="7">
    <location>
        <begin position="9"/>
        <end position="290"/>
    </location>
</feature>
<dbReference type="InterPro" id="IPR003439">
    <property type="entry name" value="ABC_transporter-like_ATP-bd"/>
</dbReference>